<evidence type="ECO:0000313" key="3">
    <source>
        <dbReference type="Proteomes" id="UP000186156"/>
    </source>
</evidence>
<protein>
    <submittedName>
        <fullName evidence="2">Uncharacterized protein</fullName>
    </submittedName>
</protein>
<sequence>MSTARRSTPWAALAGFFAAQWFITFALYFVFGILSVLSILIIGSYSFILSGPVTFALYAAIWGGIWLVSYRKSGMAHFTAKLAAATTPLVAMTAAYVLSHPKPNYRLMIPLLPEEIHFYFAALVTLTLLFPWYAMVWRQTLASPRPAVRFTALMIPSVIAGVLIFAACDVMLPENW</sequence>
<name>A0A1N7LJ53_9BACL</name>
<feature type="transmembrane region" description="Helical" evidence="1">
    <location>
        <begin position="47"/>
        <end position="68"/>
    </location>
</feature>
<keyword evidence="1" id="KW-1133">Transmembrane helix</keyword>
<organism evidence="2 3">
    <name type="scientific">Alicyclobacillus vulcanalis</name>
    <dbReference type="NCBI Taxonomy" id="252246"/>
    <lineage>
        <taxon>Bacteria</taxon>
        <taxon>Bacillati</taxon>
        <taxon>Bacillota</taxon>
        <taxon>Bacilli</taxon>
        <taxon>Bacillales</taxon>
        <taxon>Alicyclobacillaceae</taxon>
        <taxon>Alicyclobacillus</taxon>
    </lineage>
</organism>
<gene>
    <name evidence="2" type="ORF">SAMN05421799_103179</name>
</gene>
<keyword evidence="1" id="KW-0472">Membrane</keyword>
<dbReference type="EMBL" id="FTOO01000003">
    <property type="protein sequence ID" value="SIS73842.1"/>
    <property type="molecule type" value="Genomic_DNA"/>
</dbReference>
<dbReference type="RefSeq" id="WP_076345733.1">
    <property type="nucleotide sequence ID" value="NZ_FTOO01000003.1"/>
</dbReference>
<dbReference type="OrthoDB" id="2375400at2"/>
<keyword evidence="3" id="KW-1185">Reference proteome</keyword>
<dbReference type="Proteomes" id="UP000186156">
    <property type="component" value="Unassembled WGS sequence"/>
</dbReference>
<feature type="transmembrane region" description="Helical" evidence="1">
    <location>
        <begin position="80"/>
        <end position="98"/>
    </location>
</feature>
<accession>A0A1N7LJ53</accession>
<feature type="transmembrane region" description="Helical" evidence="1">
    <location>
        <begin position="118"/>
        <end position="136"/>
    </location>
</feature>
<proteinExistence type="predicted"/>
<dbReference type="AlphaFoldDB" id="A0A1N7LJ53"/>
<keyword evidence="1" id="KW-0812">Transmembrane</keyword>
<dbReference type="STRING" id="252246.SAMN05421799_103179"/>
<evidence type="ECO:0000313" key="2">
    <source>
        <dbReference type="EMBL" id="SIS73842.1"/>
    </source>
</evidence>
<evidence type="ECO:0000256" key="1">
    <source>
        <dbReference type="SAM" id="Phobius"/>
    </source>
</evidence>
<reference evidence="3" key="1">
    <citation type="submission" date="2017-01" db="EMBL/GenBank/DDBJ databases">
        <authorList>
            <person name="Varghese N."/>
            <person name="Submissions S."/>
        </authorList>
    </citation>
    <scope>NUCLEOTIDE SEQUENCE [LARGE SCALE GENOMIC DNA]</scope>
    <source>
        <strain evidence="3">DSM 16176</strain>
    </source>
</reference>
<feature type="transmembrane region" description="Helical" evidence="1">
    <location>
        <begin position="148"/>
        <end position="172"/>
    </location>
</feature>
<feature type="transmembrane region" description="Helical" evidence="1">
    <location>
        <begin position="12"/>
        <end position="41"/>
    </location>
</feature>